<dbReference type="Gene3D" id="2.30.30.240">
    <property type="entry name" value="PRC-barrel domain"/>
    <property type="match status" value="1"/>
</dbReference>
<proteinExistence type="predicted"/>
<evidence type="ECO:0000313" key="3">
    <source>
        <dbReference type="Proteomes" id="UP000229362"/>
    </source>
</evidence>
<reference evidence="3" key="1">
    <citation type="submission" date="2017-09" db="EMBL/GenBank/DDBJ databases">
        <title>Depth-based differentiation of microbial function through sediment-hosted aquifers and enrichment of novel symbionts in the deep terrestrial subsurface.</title>
        <authorList>
            <person name="Probst A.J."/>
            <person name="Ladd B."/>
            <person name="Jarett J.K."/>
            <person name="Geller-Mcgrath D.E."/>
            <person name="Sieber C.M.K."/>
            <person name="Emerson J.B."/>
            <person name="Anantharaman K."/>
            <person name="Thomas B.C."/>
            <person name="Malmstrom R."/>
            <person name="Stieglmeier M."/>
            <person name="Klingl A."/>
            <person name="Woyke T."/>
            <person name="Ryan C.M."/>
            <person name="Banfield J.F."/>
        </authorList>
    </citation>
    <scope>NUCLEOTIDE SEQUENCE [LARGE SCALE GENOMIC DNA]</scope>
</reference>
<gene>
    <name evidence="2" type="ORF">COU33_03725</name>
</gene>
<dbReference type="Proteomes" id="UP000229362">
    <property type="component" value="Unassembled WGS sequence"/>
</dbReference>
<feature type="domain" description="PRC-barrel" evidence="1">
    <location>
        <begin position="7"/>
        <end position="68"/>
    </location>
</feature>
<protein>
    <recommendedName>
        <fullName evidence="1">PRC-barrel domain-containing protein</fullName>
    </recommendedName>
</protein>
<comment type="caution">
    <text evidence="2">The sequence shown here is derived from an EMBL/GenBank/DDBJ whole genome shotgun (WGS) entry which is preliminary data.</text>
</comment>
<sequence length="97" mass="11139">MRITFKQLKKLVVETLSGTTIGYVNDIVIEAEGQDVIQYQVKHSLFGGKEYLISRDQIVRFEAEKIIVYDTALPKELRKVKKDPMGITPEPVVMRED</sequence>
<dbReference type="Pfam" id="PF05239">
    <property type="entry name" value="PRC"/>
    <property type="match status" value="1"/>
</dbReference>
<dbReference type="AlphaFoldDB" id="A0A2M6W0U8"/>
<dbReference type="InterPro" id="IPR011033">
    <property type="entry name" value="PRC_barrel-like_sf"/>
</dbReference>
<dbReference type="SUPFAM" id="SSF50346">
    <property type="entry name" value="PRC-barrel domain"/>
    <property type="match status" value="1"/>
</dbReference>
<name>A0A2M6W0U8_9BACT</name>
<accession>A0A2M6W0U8</accession>
<evidence type="ECO:0000313" key="2">
    <source>
        <dbReference type="EMBL" id="PIT86340.1"/>
    </source>
</evidence>
<organism evidence="2 3">
    <name type="scientific">Candidatus Magasanikbacteria bacterium CG10_big_fil_rev_8_21_14_0_10_43_6</name>
    <dbReference type="NCBI Taxonomy" id="1974650"/>
    <lineage>
        <taxon>Bacteria</taxon>
        <taxon>Candidatus Magasanikiibacteriota</taxon>
    </lineage>
</organism>
<dbReference type="InterPro" id="IPR027275">
    <property type="entry name" value="PRC-brl_dom"/>
</dbReference>
<dbReference type="EMBL" id="PFBZ01000159">
    <property type="protein sequence ID" value="PIT86340.1"/>
    <property type="molecule type" value="Genomic_DNA"/>
</dbReference>
<evidence type="ECO:0000259" key="1">
    <source>
        <dbReference type="Pfam" id="PF05239"/>
    </source>
</evidence>